<dbReference type="Proteomes" id="UP000673375">
    <property type="component" value="Unassembled WGS sequence"/>
</dbReference>
<evidence type="ECO:0000313" key="2">
    <source>
        <dbReference type="Proteomes" id="UP000673375"/>
    </source>
</evidence>
<evidence type="ECO:0008006" key="3">
    <source>
        <dbReference type="Google" id="ProtNLM"/>
    </source>
</evidence>
<dbReference type="EMBL" id="JAEDXU010000001">
    <property type="protein sequence ID" value="MBP1045298.1"/>
    <property type="molecule type" value="Genomic_DNA"/>
</dbReference>
<gene>
    <name evidence="1" type="ORF">I6N96_03345</name>
</gene>
<keyword evidence="2" id="KW-1185">Reference proteome</keyword>
<sequence>MSLAKEIEKIVDQRLNERLSEITMNQVDDRPALTVKEVAGKINKSAKWVRDTFTTPYLVKKGIVKKIGGEWSFLNPEFLNFYHDEWFKKQ</sequence>
<organism evidence="1 2">
    <name type="scientific">Enterococcus larvae</name>
    <dbReference type="NCBI Taxonomy" id="2794352"/>
    <lineage>
        <taxon>Bacteria</taxon>
        <taxon>Bacillati</taxon>
        <taxon>Bacillota</taxon>
        <taxon>Bacilli</taxon>
        <taxon>Lactobacillales</taxon>
        <taxon>Enterococcaceae</taxon>
        <taxon>Enterococcus</taxon>
    </lineage>
</organism>
<protein>
    <recommendedName>
        <fullName evidence="3">Helix-turn-helix domain-containing protein</fullName>
    </recommendedName>
</protein>
<proteinExistence type="predicted"/>
<evidence type="ECO:0000313" key="1">
    <source>
        <dbReference type="EMBL" id="MBP1045298.1"/>
    </source>
</evidence>
<accession>A0ABS4CFU1</accession>
<reference evidence="1 2" key="1">
    <citation type="submission" date="2020-12" db="EMBL/GenBank/DDBJ databases">
        <title>Vagococcus allomyrinae sp. nov. and Enterococcus lavae sp. nov., isolated from the larvae of Allomyrina dichotoma.</title>
        <authorList>
            <person name="Lee S.D."/>
        </authorList>
    </citation>
    <scope>NUCLEOTIDE SEQUENCE [LARGE SCALE GENOMIC DNA]</scope>
    <source>
        <strain evidence="1 2">BWM-S5</strain>
    </source>
</reference>
<name>A0ABS4CFU1_9ENTE</name>
<dbReference type="RefSeq" id="WP_209556068.1">
    <property type="nucleotide sequence ID" value="NZ_JAEDXU010000001.1"/>
</dbReference>
<comment type="caution">
    <text evidence="1">The sequence shown here is derived from an EMBL/GenBank/DDBJ whole genome shotgun (WGS) entry which is preliminary data.</text>
</comment>